<gene>
    <name evidence="1" type="ORF">ZEAMMB73_Zm00001d045760</name>
</gene>
<proteinExistence type="predicted"/>
<dbReference type="EMBL" id="CM000785">
    <property type="protein sequence ID" value="AQL03124.1"/>
    <property type="molecule type" value="Genomic_DNA"/>
</dbReference>
<accession>A0A1D6NYS3</accession>
<reference evidence="1" key="1">
    <citation type="submission" date="2015-12" db="EMBL/GenBank/DDBJ databases">
        <title>Update maize B73 reference genome by single molecule sequencing technologies.</title>
        <authorList>
            <consortium name="Maize Genome Sequencing Project"/>
            <person name="Ware D."/>
        </authorList>
    </citation>
    <scope>NUCLEOTIDE SEQUENCE</scope>
    <source>
        <tissue evidence="1">Seedling</tissue>
    </source>
</reference>
<protein>
    <submittedName>
        <fullName evidence="1">Protein TRAUCO</fullName>
    </submittedName>
</protein>
<evidence type="ECO:0000313" key="1">
    <source>
        <dbReference type="EMBL" id="AQL03124.1"/>
    </source>
</evidence>
<name>A0A1D6NYS3_MAIZE</name>
<dbReference type="AlphaFoldDB" id="A0A1D6NYS3"/>
<sequence length="149" mass="17602">MHVCFLLYRYPLLINRNRQFALPSSDQSKYRYPLLINRNRQFALPTMRLWLVHMFIKTCIFLLFLLVILQMWIRMVGHQVFLNEGAELQNGNICILIMDCLEHLHRCLLGMFPTYVATAEEVKHYFGTSSTPTPTPTRLYNSKYLLLST</sequence>
<organism evidence="1">
    <name type="scientific">Zea mays</name>
    <name type="common">Maize</name>
    <dbReference type="NCBI Taxonomy" id="4577"/>
    <lineage>
        <taxon>Eukaryota</taxon>
        <taxon>Viridiplantae</taxon>
        <taxon>Streptophyta</taxon>
        <taxon>Embryophyta</taxon>
        <taxon>Tracheophyta</taxon>
        <taxon>Spermatophyta</taxon>
        <taxon>Magnoliopsida</taxon>
        <taxon>Liliopsida</taxon>
        <taxon>Poales</taxon>
        <taxon>Poaceae</taxon>
        <taxon>PACMAD clade</taxon>
        <taxon>Panicoideae</taxon>
        <taxon>Andropogonodae</taxon>
        <taxon>Andropogoneae</taxon>
        <taxon>Tripsacinae</taxon>
        <taxon>Zea</taxon>
    </lineage>
</organism>